<reference evidence="1" key="1">
    <citation type="submission" date="2023-07" db="EMBL/GenBank/DDBJ databases">
        <title>Black Yeasts Isolated from many extreme environments.</title>
        <authorList>
            <person name="Coleine C."/>
            <person name="Stajich J.E."/>
            <person name="Selbmann L."/>
        </authorList>
    </citation>
    <scope>NUCLEOTIDE SEQUENCE</scope>
    <source>
        <strain evidence="1">CCFEE 5714</strain>
    </source>
</reference>
<keyword evidence="2" id="KW-1185">Reference proteome</keyword>
<proteinExistence type="predicted"/>
<accession>A0ACC3MNI3</accession>
<comment type="caution">
    <text evidence="1">The sequence shown here is derived from an EMBL/GenBank/DDBJ whole genome shotgun (WGS) entry which is preliminary data.</text>
</comment>
<evidence type="ECO:0000313" key="1">
    <source>
        <dbReference type="EMBL" id="KAK3699218.1"/>
    </source>
</evidence>
<sequence>MLLEQLNKVGLGVEYGKEVSDYFEDVGSNRAGVVLKDGSKHEADLVVAADGVRGASWSLIAGRPVPAKSSGDAIFRVAYPIAIALKDPVIAERFPLLEDGRPLAELWVGTDEEMSFAIQHPDTGTAEESWGHRVHPDEVLKYTATVEGWPEVANRVIKATPPDLLVDWKLMWRDPQPTWTSPGARVVQLGDAGHTFLPSSGNGATQAIEDAVSLAACISMARSNEDIPDATRVHNLLRFERVSFLQAFGIKNRAKHSSGTNSGGDAKRNVVHFGKWMVEHDPEEYALQNYQQALECLRSGLPFKNSNTPPGVEYRPWTIDGLLEAQEKGEPTVLDGDWD</sequence>
<gene>
    <name evidence="1" type="ORF">LTR37_016579</name>
</gene>
<organism evidence="1 2">
    <name type="scientific">Vermiconidia calcicola</name>
    <dbReference type="NCBI Taxonomy" id="1690605"/>
    <lineage>
        <taxon>Eukaryota</taxon>
        <taxon>Fungi</taxon>
        <taxon>Dikarya</taxon>
        <taxon>Ascomycota</taxon>
        <taxon>Pezizomycotina</taxon>
        <taxon>Dothideomycetes</taxon>
        <taxon>Dothideomycetidae</taxon>
        <taxon>Mycosphaerellales</taxon>
        <taxon>Extremaceae</taxon>
        <taxon>Vermiconidia</taxon>
    </lineage>
</organism>
<name>A0ACC3MNI3_9PEZI</name>
<evidence type="ECO:0000313" key="2">
    <source>
        <dbReference type="Proteomes" id="UP001281147"/>
    </source>
</evidence>
<dbReference type="Proteomes" id="UP001281147">
    <property type="component" value="Unassembled WGS sequence"/>
</dbReference>
<protein>
    <submittedName>
        <fullName evidence="1">Uncharacterized protein</fullName>
    </submittedName>
</protein>
<dbReference type="EMBL" id="JAUTXU010000200">
    <property type="protein sequence ID" value="KAK3699218.1"/>
    <property type="molecule type" value="Genomic_DNA"/>
</dbReference>